<proteinExistence type="predicted"/>
<comment type="caution">
    <text evidence="1">The sequence shown here is derived from an EMBL/GenBank/DDBJ whole genome shotgun (WGS) entry which is preliminary data.</text>
</comment>
<protein>
    <recommendedName>
        <fullName evidence="2">Gingipain domain-containing protein</fullName>
    </recommendedName>
</protein>
<evidence type="ECO:0000313" key="1">
    <source>
        <dbReference type="EMBL" id="GAH02298.1"/>
    </source>
</evidence>
<dbReference type="Gene3D" id="3.40.50.1460">
    <property type="match status" value="1"/>
</dbReference>
<accession>X1E0V5</accession>
<feature type="non-terminal residue" evidence="1">
    <location>
        <position position="1"/>
    </location>
</feature>
<reference evidence="1" key="1">
    <citation type="journal article" date="2014" name="Front. Microbiol.">
        <title>High frequency of phylogenetically diverse reductive dehalogenase-homologous genes in deep subseafloor sedimentary metagenomes.</title>
        <authorList>
            <person name="Kawai M."/>
            <person name="Futagami T."/>
            <person name="Toyoda A."/>
            <person name="Takaki Y."/>
            <person name="Nishi S."/>
            <person name="Hori S."/>
            <person name="Arai W."/>
            <person name="Tsubouchi T."/>
            <person name="Morono Y."/>
            <person name="Uchiyama I."/>
            <person name="Ito T."/>
            <person name="Fujiyama A."/>
            <person name="Inagaki F."/>
            <person name="Takami H."/>
        </authorList>
    </citation>
    <scope>NUCLEOTIDE SEQUENCE</scope>
    <source>
        <strain evidence="1">Expedition CK06-06</strain>
    </source>
</reference>
<dbReference type="EMBL" id="BART01024242">
    <property type="protein sequence ID" value="GAH02298.1"/>
    <property type="molecule type" value="Genomic_DNA"/>
</dbReference>
<evidence type="ECO:0008006" key="2">
    <source>
        <dbReference type="Google" id="ProtNLM"/>
    </source>
</evidence>
<organism evidence="1">
    <name type="scientific">marine sediment metagenome</name>
    <dbReference type="NCBI Taxonomy" id="412755"/>
    <lineage>
        <taxon>unclassified sequences</taxon>
        <taxon>metagenomes</taxon>
        <taxon>ecological metagenomes</taxon>
    </lineage>
</organism>
<dbReference type="AlphaFoldDB" id="X1E0V5"/>
<gene>
    <name evidence="1" type="ORF">S01H4_43861</name>
</gene>
<feature type="non-terminal residue" evidence="1">
    <location>
        <position position="284"/>
    </location>
</feature>
<sequence>NVSGLPANQILSRVWAVVIPPLSNLQQSEKPILDFPTVEMAWSETNGWEGEFENLSLMGEYRFMIYYMDNQGRTSVPIQETANVGSSDQRKAVIVVGGNADPENQDWLEYKANAELAYQTLKWQGYQDENIEIMSPGTLESNVTANVNPPSAGGFQAILALLGDGAKDLVLYMTGPGKFERFVLNDSEEISAADVSGWLGSLETLIVYDADFSGSFIKGLSNPANPNRIIVASTSGNQETHSFSSGNISFSNSFWHQIFNGENVWDAYLDAKNAIQFATGYKQV</sequence>
<name>X1E0V5_9ZZZZ</name>